<evidence type="ECO:0000313" key="1">
    <source>
        <dbReference type="EMBL" id="CEK79230.1"/>
    </source>
</evidence>
<reference evidence="1" key="1">
    <citation type="submission" date="2014-12" db="EMBL/GenBank/DDBJ databases">
        <title>Insight into the proteome of Arion vulgaris.</title>
        <authorList>
            <person name="Aradska J."/>
            <person name="Bulat T."/>
            <person name="Smidak R."/>
            <person name="Sarate P."/>
            <person name="Gangsoo J."/>
            <person name="Sialana F."/>
            <person name="Bilban M."/>
            <person name="Lubec G."/>
        </authorList>
    </citation>
    <scope>NUCLEOTIDE SEQUENCE</scope>
    <source>
        <tissue evidence="1">Skin</tissue>
    </source>
</reference>
<accession>A0A0B7AH28</accession>
<dbReference type="EMBL" id="HACG01032365">
    <property type="protein sequence ID" value="CEK79230.1"/>
    <property type="molecule type" value="Transcribed_RNA"/>
</dbReference>
<organism evidence="1">
    <name type="scientific">Arion vulgaris</name>
    <dbReference type="NCBI Taxonomy" id="1028688"/>
    <lineage>
        <taxon>Eukaryota</taxon>
        <taxon>Metazoa</taxon>
        <taxon>Spiralia</taxon>
        <taxon>Lophotrochozoa</taxon>
        <taxon>Mollusca</taxon>
        <taxon>Gastropoda</taxon>
        <taxon>Heterobranchia</taxon>
        <taxon>Euthyneura</taxon>
        <taxon>Panpulmonata</taxon>
        <taxon>Eupulmonata</taxon>
        <taxon>Stylommatophora</taxon>
        <taxon>Helicina</taxon>
        <taxon>Arionoidea</taxon>
        <taxon>Arionidae</taxon>
        <taxon>Arion</taxon>
    </lineage>
</organism>
<name>A0A0B7AH28_9EUPU</name>
<gene>
    <name evidence="1" type="primary">ORF114326</name>
</gene>
<protein>
    <submittedName>
        <fullName evidence="1">Uncharacterized protein</fullName>
    </submittedName>
</protein>
<proteinExistence type="predicted"/>
<sequence length="154" mass="17781">MNIVNNIYEICLLMSFNHSFIQLVIIRVSHVINHSIVGFNFKSAVSLFHITYTTSKEANISINVLLPCYCVFAGRWRPALAYLIYTRIFHPDLRSFSTWLLVQAVHLIPHLQLFVCVCQHGRCPPLAAHNIVDVFVDNVFLVLYLHHFLYIAII</sequence>
<dbReference type="AlphaFoldDB" id="A0A0B7AH28"/>